<reference evidence="2 3" key="1">
    <citation type="submission" date="2023-04" db="EMBL/GenBank/DDBJ databases">
        <title>Ottowia paracancer sp. nov., isolated from human stomach.</title>
        <authorList>
            <person name="Song Y."/>
        </authorList>
    </citation>
    <scope>NUCLEOTIDE SEQUENCE [LARGE SCALE GENOMIC DNA]</scope>
    <source>
        <strain evidence="2 3">10c7w1</strain>
    </source>
</reference>
<dbReference type="RefSeq" id="WP_279524791.1">
    <property type="nucleotide sequence ID" value="NZ_JARVII010000020.1"/>
</dbReference>
<accession>A0AAW6RQM9</accession>
<protein>
    <submittedName>
        <fullName evidence="2">Uncharacterized protein</fullName>
    </submittedName>
</protein>
<dbReference type="EMBL" id="JARVII010000020">
    <property type="protein sequence ID" value="MDG9699985.1"/>
    <property type="molecule type" value="Genomic_DNA"/>
</dbReference>
<evidence type="ECO:0000313" key="2">
    <source>
        <dbReference type="EMBL" id="MDG9699985.1"/>
    </source>
</evidence>
<dbReference type="AlphaFoldDB" id="A0AAW6RQM9"/>
<evidence type="ECO:0000313" key="3">
    <source>
        <dbReference type="Proteomes" id="UP001237156"/>
    </source>
</evidence>
<keyword evidence="1" id="KW-0812">Transmembrane</keyword>
<evidence type="ECO:0000256" key="1">
    <source>
        <dbReference type="SAM" id="Phobius"/>
    </source>
</evidence>
<dbReference type="Proteomes" id="UP001237156">
    <property type="component" value="Unassembled WGS sequence"/>
</dbReference>
<organism evidence="2 3">
    <name type="scientific">Ottowia cancrivicina</name>
    <dbReference type="NCBI Taxonomy" id="3040346"/>
    <lineage>
        <taxon>Bacteria</taxon>
        <taxon>Pseudomonadati</taxon>
        <taxon>Pseudomonadota</taxon>
        <taxon>Betaproteobacteria</taxon>
        <taxon>Burkholderiales</taxon>
        <taxon>Comamonadaceae</taxon>
        <taxon>Ottowia</taxon>
    </lineage>
</organism>
<feature type="transmembrane region" description="Helical" evidence="1">
    <location>
        <begin position="25"/>
        <end position="45"/>
    </location>
</feature>
<gene>
    <name evidence="2" type="ORF">QB898_09725</name>
</gene>
<comment type="caution">
    <text evidence="2">The sequence shown here is derived from an EMBL/GenBank/DDBJ whole genome shotgun (WGS) entry which is preliminary data.</text>
</comment>
<keyword evidence="1" id="KW-0472">Membrane</keyword>
<keyword evidence="3" id="KW-1185">Reference proteome</keyword>
<sequence>MWKKGLIPLLKKEHDVLVKRAQEPFLALFNLLLLLMLPGGTMLWARPRRLRSGMPRQRRKAAREQKPKSALKYAAGIRFQTKKRFSGKSACERVFKCE</sequence>
<name>A0AAW6RQM9_9BURK</name>
<proteinExistence type="predicted"/>
<keyword evidence="1" id="KW-1133">Transmembrane helix</keyword>